<accession>A0A120DGQ8</accession>
<dbReference type="RefSeq" id="WP_060467828.1">
    <property type="nucleotide sequence ID" value="NZ_AP025514.1"/>
</dbReference>
<keyword evidence="4" id="KW-1185">Reference proteome</keyword>
<comment type="caution">
    <text evidence="3">The sequence shown here is derived from an EMBL/GenBank/DDBJ whole genome shotgun (WGS) entry which is preliminary data.</text>
</comment>
<feature type="coiled-coil region" evidence="1">
    <location>
        <begin position="261"/>
        <end position="288"/>
    </location>
</feature>
<evidence type="ECO:0000313" key="3">
    <source>
        <dbReference type="EMBL" id="KWU01263.1"/>
    </source>
</evidence>
<keyword evidence="1" id="KW-0175">Coiled coil</keyword>
<gene>
    <name evidence="3" type="ORF">APQ14_06065</name>
</gene>
<feature type="region of interest" description="Disordered" evidence="2">
    <location>
        <begin position="17"/>
        <end position="63"/>
    </location>
</feature>
<feature type="compositionally biased region" description="Polar residues" evidence="2">
    <location>
        <begin position="43"/>
        <end position="59"/>
    </location>
</feature>
<reference evidence="3 4" key="1">
    <citation type="submission" date="2015-11" db="EMBL/GenBank/DDBJ databases">
        <title>Draft WGS of Vibrio toranzoniae.</title>
        <authorList>
            <person name="Lasa A."/>
            <person name="Romalde J.L."/>
        </authorList>
    </citation>
    <scope>NUCLEOTIDE SEQUENCE [LARGE SCALE GENOMIC DNA]</scope>
    <source>
        <strain evidence="3 4">Vb 10.8</strain>
    </source>
</reference>
<evidence type="ECO:0000256" key="1">
    <source>
        <dbReference type="SAM" id="Coils"/>
    </source>
</evidence>
<organism evidence="3 4">
    <name type="scientific">Vibrio toranzoniae</name>
    <dbReference type="NCBI Taxonomy" id="1194427"/>
    <lineage>
        <taxon>Bacteria</taxon>
        <taxon>Pseudomonadati</taxon>
        <taxon>Pseudomonadota</taxon>
        <taxon>Gammaproteobacteria</taxon>
        <taxon>Vibrionales</taxon>
        <taxon>Vibrionaceae</taxon>
        <taxon>Vibrio</taxon>
    </lineage>
</organism>
<dbReference type="EMBL" id="LMXU01000014">
    <property type="protein sequence ID" value="KWU01263.1"/>
    <property type="molecule type" value="Genomic_DNA"/>
</dbReference>
<proteinExistence type="predicted"/>
<name>A0A120DGQ8_9VIBR</name>
<dbReference type="GeneID" id="300178565"/>
<protein>
    <submittedName>
        <fullName evidence="3">Chromosome partitioning protein ParA</fullName>
    </submittedName>
</protein>
<dbReference type="OrthoDB" id="6316113at2"/>
<evidence type="ECO:0000313" key="4">
    <source>
        <dbReference type="Proteomes" id="UP000057389"/>
    </source>
</evidence>
<dbReference type="AlphaFoldDB" id="A0A120DGQ8"/>
<feature type="compositionally biased region" description="Polar residues" evidence="2">
    <location>
        <begin position="17"/>
        <end position="27"/>
    </location>
</feature>
<sequence length="316" mass="36260">MLVVVTSIVGYSWSSKSIETPQPSVQHTEAKQYVSKATDDNRPISNTTGHSNNSVSRGKQIQAKKSHEKAYAENLTELKGKALVNQLDEFWKLCQQADNCTEQLAQLKSDLPEKWLKLLSDYPQLSADWQVAESAIQLESIDSLEERVDLFKQSAEQVWGELAHQIFADQFTHLDFTLSASTLKEVEATDFMLHYQKLIAEWENETETLNVETPSQKYELAVSLLPNSYSSSELATIKSKLQETYLDEAQADNIAVREQQMAQQHQAVRAYHEQLDQLKATLDSQRSSNYATWTQQEWDSYYQQQVTNFREQFFSK</sequence>
<evidence type="ECO:0000256" key="2">
    <source>
        <dbReference type="SAM" id="MobiDB-lite"/>
    </source>
</evidence>
<dbReference type="Proteomes" id="UP000057389">
    <property type="component" value="Unassembled WGS sequence"/>
</dbReference>